<dbReference type="HAMAP" id="MF_01057">
    <property type="entry name" value="tRNA_methyltr_TrmB"/>
    <property type="match status" value="1"/>
</dbReference>
<organism evidence="9 10">
    <name type="scientific">Oceanococcus atlanticus</name>
    <dbReference type="NCBI Taxonomy" id="1317117"/>
    <lineage>
        <taxon>Bacteria</taxon>
        <taxon>Pseudomonadati</taxon>
        <taxon>Pseudomonadota</taxon>
        <taxon>Gammaproteobacteria</taxon>
        <taxon>Chromatiales</taxon>
        <taxon>Oceanococcaceae</taxon>
        <taxon>Oceanococcus</taxon>
    </lineage>
</organism>
<dbReference type="RefSeq" id="WP_083563399.1">
    <property type="nucleotide sequence ID" value="NZ_AQQV01000005.1"/>
</dbReference>
<dbReference type="NCBIfam" id="TIGR00091">
    <property type="entry name" value="tRNA (guanosine(46)-N7)-methyltransferase TrmB"/>
    <property type="match status" value="1"/>
</dbReference>
<evidence type="ECO:0000256" key="7">
    <source>
        <dbReference type="HAMAP-Rule" id="MF_01057"/>
    </source>
</evidence>
<comment type="similarity">
    <text evidence="7">Belongs to the class I-like SAM-binding methyltransferase superfamily. TrmB family.</text>
</comment>
<comment type="caution">
    <text evidence="7">Lacks conserved residue(s) required for the propagation of feature annotation.</text>
</comment>
<dbReference type="STRING" id="1317117.ATO7_15762"/>
<comment type="function">
    <text evidence="2 7">Catalyzes the formation of N(7)-methylguanine at position 46 (m7G46) in tRNA.</text>
</comment>
<protein>
    <recommendedName>
        <fullName evidence="7">tRNA (guanine-N(7)-)-methyltransferase</fullName>
        <ecNumber evidence="7">2.1.1.33</ecNumber>
    </recommendedName>
    <alternativeName>
        <fullName evidence="7">tRNA (guanine(46)-N(7))-methyltransferase</fullName>
    </alternativeName>
    <alternativeName>
        <fullName evidence="7">tRNA(m7G46)-methyltransferase</fullName>
    </alternativeName>
</protein>
<comment type="catalytic activity">
    <reaction evidence="1 7">
        <text>guanosine(46) in tRNA + S-adenosyl-L-methionine = N(7)-methylguanosine(46) in tRNA + S-adenosyl-L-homocysteine</text>
        <dbReference type="Rhea" id="RHEA:42708"/>
        <dbReference type="Rhea" id="RHEA-COMP:10188"/>
        <dbReference type="Rhea" id="RHEA-COMP:10189"/>
        <dbReference type="ChEBI" id="CHEBI:57856"/>
        <dbReference type="ChEBI" id="CHEBI:59789"/>
        <dbReference type="ChEBI" id="CHEBI:74269"/>
        <dbReference type="ChEBI" id="CHEBI:74480"/>
        <dbReference type="EC" id="2.1.1.33"/>
    </reaction>
</comment>
<evidence type="ECO:0000256" key="1">
    <source>
        <dbReference type="ARBA" id="ARBA00000142"/>
    </source>
</evidence>
<evidence type="ECO:0000256" key="6">
    <source>
        <dbReference type="ARBA" id="ARBA00022694"/>
    </source>
</evidence>
<dbReference type="PROSITE" id="PS51625">
    <property type="entry name" value="SAM_MT_TRMB"/>
    <property type="match status" value="1"/>
</dbReference>
<feature type="binding site" evidence="7">
    <location>
        <position position="87"/>
    </location>
    <ligand>
        <name>S-adenosyl-L-methionine</name>
        <dbReference type="ChEBI" id="CHEBI:59789"/>
    </ligand>
</feature>
<evidence type="ECO:0000256" key="5">
    <source>
        <dbReference type="ARBA" id="ARBA00022691"/>
    </source>
</evidence>
<gene>
    <name evidence="7" type="primary">trmB</name>
    <name evidence="9" type="ORF">ATO7_15762</name>
</gene>
<dbReference type="PANTHER" id="PTHR23417:SF14">
    <property type="entry name" value="PENTACOTRIPEPTIDE-REPEAT REGION OF PRORP DOMAIN-CONTAINING PROTEIN"/>
    <property type="match status" value="1"/>
</dbReference>
<dbReference type="InterPro" id="IPR055361">
    <property type="entry name" value="tRNA_methyltr_TrmB_bact"/>
</dbReference>
<sequence length="230" mass="25940">MSVFADKPVHQPGPPRTYVRREGRLTDGQKRALSELLPQFTYPEDGRAPGEVFGREAPRVLEIGFGNGESLAAQAGKHRDQDFIGLEVHRPGVGYLLQAVEADKLSNVRVSSSDALLFLDQALPQASIDRVQVFFPDPWPKKRHHKRRIVRPDALDKIARVMKPGAVLALATDWDNYAEQMMEVLSAHPAFENCHGDAQFAPRAERIVTRFERRAHRLGHTIHDLAFSRR</sequence>
<dbReference type="Proteomes" id="UP000192342">
    <property type="component" value="Unassembled WGS sequence"/>
</dbReference>
<dbReference type="CDD" id="cd02440">
    <property type="entry name" value="AdoMet_MTases"/>
    <property type="match status" value="1"/>
</dbReference>
<feature type="binding site" evidence="7">
    <location>
        <begin position="209"/>
        <end position="212"/>
    </location>
    <ligand>
        <name>substrate</name>
    </ligand>
</feature>
<feature type="binding site" evidence="7">
    <location>
        <position position="173"/>
    </location>
    <ligand>
        <name>substrate</name>
    </ligand>
</feature>
<reference evidence="9 10" key="1">
    <citation type="submission" date="2013-04" db="EMBL/GenBank/DDBJ databases">
        <title>Oceanococcus atlanticus 22II-S10r2 Genome Sequencing.</title>
        <authorList>
            <person name="Lai Q."/>
            <person name="Li G."/>
            <person name="Shao Z."/>
        </authorList>
    </citation>
    <scope>NUCLEOTIDE SEQUENCE [LARGE SCALE GENOMIC DNA]</scope>
    <source>
        <strain evidence="9 10">22II-S10r2</strain>
    </source>
</reference>
<dbReference type="PANTHER" id="PTHR23417">
    <property type="entry name" value="3-DEOXY-D-MANNO-OCTULOSONIC-ACID TRANSFERASE/TRNA GUANINE-N 7 - -METHYLTRANSFERASE"/>
    <property type="match status" value="1"/>
</dbReference>
<keyword evidence="3 7" id="KW-0489">Methyltransferase</keyword>
<dbReference type="InterPro" id="IPR003358">
    <property type="entry name" value="tRNA_(Gua-N-7)_MeTrfase_Trmb"/>
</dbReference>
<dbReference type="InterPro" id="IPR029063">
    <property type="entry name" value="SAM-dependent_MTases_sf"/>
</dbReference>
<dbReference type="OrthoDB" id="9802090at2"/>
<dbReference type="Gene3D" id="3.40.50.150">
    <property type="entry name" value="Vaccinia Virus protein VP39"/>
    <property type="match status" value="1"/>
</dbReference>
<evidence type="ECO:0000256" key="3">
    <source>
        <dbReference type="ARBA" id="ARBA00022603"/>
    </source>
</evidence>
<dbReference type="Pfam" id="PF02390">
    <property type="entry name" value="Methyltransf_4"/>
    <property type="match status" value="1"/>
</dbReference>
<dbReference type="EMBL" id="AQQV01000005">
    <property type="protein sequence ID" value="ORE85254.1"/>
    <property type="molecule type" value="Genomic_DNA"/>
</dbReference>
<dbReference type="GO" id="GO:0008176">
    <property type="term" value="F:tRNA (guanine(46)-N7)-methyltransferase activity"/>
    <property type="evidence" value="ECO:0007669"/>
    <property type="project" value="UniProtKB-UniRule"/>
</dbReference>
<feature type="binding site" evidence="7">
    <location>
        <position position="141"/>
    </location>
    <ligand>
        <name>substrate</name>
    </ligand>
</feature>
<evidence type="ECO:0000256" key="8">
    <source>
        <dbReference type="SAM" id="MobiDB-lite"/>
    </source>
</evidence>
<comment type="caution">
    <text evidence="9">The sequence shown here is derived from an EMBL/GenBank/DDBJ whole genome shotgun (WGS) entry which is preliminary data.</text>
</comment>
<dbReference type="UniPathway" id="UPA00989"/>
<keyword evidence="5 7" id="KW-0949">S-adenosyl-L-methionine</keyword>
<keyword evidence="10" id="KW-1185">Reference proteome</keyword>
<dbReference type="EC" id="2.1.1.33" evidence="7"/>
<dbReference type="GO" id="GO:0043527">
    <property type="term" value="C:tRNA methyltransferase complex"/>
    <property type="evidence" value="ECO:0007669"/>
    <property type="project" value="TreeGrafter"/>
</dbReference>
<evidence type="ECO:0000313" key="10">
    <source>
        <dbReference type="Proteomes" id="UP000192342"/>
    </source>
</evidence>
<comment type="pathway">
    <text evidence="7">tRNA modification; N(7)-methylguanine-tRNA biosynthesis.</text>
</comment>
<feature type="binding site" evidence="7">
    <location>
        <position position="114"/>
    </location>
    <ligand>
        <name>S-adenosyl-L-methionine</name>
        <dbReference type="ChEBI" id="CHEBI:59789"/>
    </ligand>
</feature>
<accession>A0A1Y1SAB2</accession>
<dbReference type="SUPFAM" id="SSF53335">
    <property type="entry name" value="S-adenosyl-L-methionine-dependent methyltransferases"/>
    <property type="match status" value="1"/>
</dbReference>
<evidence type="ECO:0000256" key="2">
    <source>
        <dbReference type="ARBA" id="ARBA00003015"/>
    </source>
</evidence>
<feature type="binding site" evidence="7">
    <location>
        <position position="62"/>
    </location>
    <ligand>
        <name>S-adenosyl-L-methionine</name>
        <dbReference type="ChEBI" id="CHEBI:59789"/>
    </ligand>
</feature>
<keyword evidence="4 7" id="KW-0808">Transferase</keyword>
<feature type="binding site" evidence="7">
    <location>
        <position position="137"/>
    </location>
    <ligand>
        <name>S-adenosyl-L-methionine</name>
        <dbReference type="ChEBI" id="CHEBI:59789"/>
    </ligand>
</feature>
<evidence type="ECO:0000313" key="9">
    <source>
        <dbReference type="EMBL" id="ORE85254.1"/>
    </source>
</evidence>
<name>A0A1Y1SAB2_9GAMM</name>
<proteinExistence type="inferred from homology"/>
<evidence type="ECO:0000256" key="4">
    <source>
        <dbReference type="ARBA" id="ARBA00022679"/>
    </source>
</evidence>
<dbReference type="AlphaFoldDB" id="A0A1Y1SAB2"/>
<feature type="region of interest" description="Disordered" evidence="8">
    <location>
        <begin position="1"/>
        <end position="20"/>
    </location>
</feature>
<keyword evidence="6 7" id="KW-0819">tRNA processing</keyword>